<evidence type="ECO:0000256" key="5">
    <source>
        <dbReference type="ARBA" id="ARBA00013200"/>
    </source>
</evidence>
<evidence type="ECO:0000256" key="3">
    <source>
        <dbReference type="ARBA" id="ARBA00004663"/>
    </source>
</evidence>
<evidence type="ECO:0000256" key="9">
    <source>
        <dbReference type="ARBA" id="ARBA00022679"/>
    </source>
</evidence>
<evidence type="ECO:0000256" key="13">
    <source>
        <dbReference type="ARBA" id="ARBA00023136"/>
    </source>
</evidence>
<dbReference type="Pfam" id="PF02654">
    <property type="entry name" value="CobS"/>
    <property type="match status" value="1"/>
</dbReference>
<evidence type="ECO:0000256" key="1">
    <source>
        <dbReference type="ARBA" id="ARBA00001946"/>
    </source>
</evidence>
<evidence type="ECO:0000256" key="15">
    <source>
        <dbReference type="ARBA" id="ARBA00032605"/>
    </source>
</evidence>
<comment type="pathway">
    <text evidence="3 19">Cofactor biosynthesis; adenosylcobalamin biosynthesis; adenosylcobalamin from cob(II)yrinate a,c-diamide: step 7/7.</text>
</comment>
<dbReference type="InterPro" id="IPR003805">
    <property type="entry name" value="CobS"/>
</dbReference>
<feature type="transmembrane region" description="Helical" evidence="19">
    <location>
        <begin position="28"/>
        <end position="53"/>
    </location>
</feature>
<evidence type="ECO:0000256" key="6">
    <source>
        <dbReference type="ARBA" id="ARBA00015850"/>
    </source>
</evidence>
<comment type="similarity">
    <text evidence="4 19">Belongs to the CobS family.</text>
</comment>
<dbReference type="OrthoDB" id="11748at2157"/>
<name>A0A6A9QNL6_SULME</name>
<dbReference type="GO" id="GO:0051073">
    <property type="term" value="F:adenosylcobinamide-GDP ribazoletransferase activity"/>
    <property type="evidence" value="ECO:0007669"/>
    <property type="project" value="UniProtKB-UniRule"/>
</dbReference>
<evidence type="ECO:0000256" key="8">
    <source>
        <dbReference type="ARBA" id="ARBA00022573"/>
    </source>
</evidence>
<evidence type="ECO:0000256" key="12">
    <source>
        <dbReference type="ARBA" id="ARBA00022989"/>
    </source>
</evidence>
<dbReference type="EMBL" id="WGGD01000005">
    <property type="protein sequence ID" value="MUN28875.1"/>
    <property type="molecule type" value="Genomic_DNA"/>
</dbReference>
<keyword evidence="10 19" id="KW-0812">Transmembrane</keyword>
<dbReference type="AlphaFoldDB" id="A0A6A9QNL6"/>
<accession>A0A6A9QNL6</accession>
<keyword evidence="21" id="KW-1185">Reference proteome</keyword>
<dbReference type="PANTHER" id="PTHR34148">
    <property type="entry name" value="ADENOSYLCOBINAMIDE-GDP RIBAZOLETRANSFERASE"/>
    <property type="match status" value="1"/>
</dbReference>
<evidence type="ECO:0000256" key="4">
    <source>
        <dbReference type="ARBA" id="ARBA00010561"/>
    </source>
</evidence>
<dbReference type="NCBIfam" id="TIGR00317">
    <property type="entry name" value="cobS"/>
    <property type="match status" value="1"/>
</dbReference>
<comment type="catalytic activity">
    <reaction evidence="17 19">
        <text>alpha-ribazole + adenosylcob(III)inamide-GDP = adenosylcob(III)alamin + GMP + H(+)</text>
        <dbReference type="Rhea" id="RHEA:16049"/>
        <dbReference type="ChEBI" id="CHEBI:10329"/>
        <dbReference type="ChEBI" id="CHEBI:15378"/>
        <dbReference type="ChEBI" id="CHEBI:18408"/>
        <dbReference type="ChEBI" id="CHEBI:58115"/>
        <dbReference type="ChEBI" id="CHEBI:60487"/>
        <dbReference type="EC" id="2.7.8.26"/>
    </reaction>
</comment>
<dbReference type="UniPathway" id="UPA00148">
    <property type="reaction ID" value="UER00238"/>
</dbReference>
<comment type="cofactor">
    <cofactor evidence="1 19">
        <name>Mg(2+)</name>
        <dbReference type="ChEBI" id="CHEBI:18420"/>
    </cofactor>
</comment>
<keyword evidence="13 19" id="KW-0472">Membrane</keyword>
<feature type="transmembrane region" description="Helical" evidence="19">
    <location>
        <begin position="134"/>
        <end position="155"/>
    </location>
</feature>
<dbReference type="GO" id="GO:0008818">
    <property type="term" value="F:cobalamin 5'-phosphate synthase activity"/>
    <property type="evidence" value="ECO:0007669"/>
    <property type="project" value="UniProtKB-UniRule"/>
</dbReference>
<dbReference type="GO" id="GO:0009236">
    <property type="term" value="P:cobalamin biosynthetic process"/>
    <property type="evidence" value="ECO:0007669"/>
    <property type="project" value="UniProtKB-UniRule"/>
</dbReference>
<comment type="caution">
    <text evidence="20">The sequence shown here is derived from an EMBL/GenBank/DDBJ whole genome shotgun (WGS) entry which is preliminary data.</text>
</comment>
<keyword evidence="12 19" id="KW-1133">Transmembrane helix</keyword>
<evidence type="ECO:0000313" key="21">
    <source>
        <dbReference type="Proteomes" id="UP000470772"/>
    </source>
</evidence>
<dbReference type="Proteomes" id="UP000470772">
    <property type="component" value="Unassembled WGS sequence"/>
</dbReference>
<evidence type="ECO:0000256" key="11">
    <source>
        <dbReference type="ARBA" id="ARBA00022842"/>
    </source>
</evidence>
<feature type="transmembrane region" description="Helical" evidence="19">
    <location>
        <begin position="216"/>
        <end position="244"/>
    </location>
</feature>
<comment type="subcellular location">
    <subcellularLocation>
        <location evidence="2 19">Cell membrane</location>
        <topology evidence="2 19">Multi-pass membrane protein</topology>
    </subcellularLocation>
</comment>
<comment type="catalytic activity">
    <reaction evidence="18 19">
        <text>alpha-ribazole 5'-phosphate + adenosylcob(III)inamide-GDP = adenosylcob(III)alamin 5'-phosphate + GMP + H(+)</text>
        <dbReference type="Rhea" id="RHEA:23560"/>
        <dbReference type="ChEBI" id="CHEBI:15378"/>
        <dbReference type="ChEBI" id="CHEBI:57918"/>
        <dbReference type="ChEBI" id="CHEBI:58115"/>
        <dbReference type="ChEBI" id="CHEBI:60487"/>
        <dbReference type="ChEBI" id="CHEBI:60493"/>
        <dbReference type="EC" id="2.7.8.26"/>
    </reaction>
</comment>
<dbReference type="RefSeq" id="WP_054837607.1">
    <property type="nucleotide sequence ID" value="NZ_BBBY01000001.1"/>
</dbReference>
<evidence type="ECO:0000256" key="17">
    <source>
        <dbReference type="ARBA" id="ARBA00048623"/>
    </source>
</evidence>
<evidence type="ECO:0000256" key="2">
    <source>
        <dbReference type="ARBA" id="ARBA00004651"/>
    </source>
</evidence>
<protein>
    <recommendedName>
        <fullName evidence="6 19">Adenosylcobinamide-GDP ribazoletransferase</fullName>
        <ecNumber evidence="5 19">2.7.8.26</ecNumber>
    </recommendedName>
    <alternativeName>
        <fullName evidence="16 19">Cobalamin synthase</fullName>
    </alternativeName>
    <alternativeName>
        <fullName evidence="15 19">Cobalamin-5'-phosphate synthase</fullName>
    </alternativeName>
</protein>
<evidence type="ECO:0000256" key="19">
    <source>
        <dbReference type="HAMAP-Rule" id="MF_00719"/>
    </source>
</evidence>
<dbReference type="HAMAP" id="MF_00719">
    <property type="entry name" value="CobS"/>
    <property type="match status" value="1"/>
</dbReference>
<organism evidence="20 21">
    <name type="scientific">Sulfuracidifex metallicus DSM 6482 = JCM 9184</name>
    <dbReference type="NCBI Taxonomy" id="523847"/>
    <lineage>
        <taxon>Archaea</taxon>
        <taxon>Thermoproteota</taxon>
        <taxon>Thermoprotei</taxon>
        <taxon>Sulfolobales</taxon>
        <taxon>Sulfolobaceae</taxon>
        <taxon>Sulfuracidifex</taxon>
    </lineage>
</organism>
<feature type="transmembrane region" description="Helical" evidence="19">
    <location>
        <begin position="175"/>
        <end position="204"/>
    </location>
</feature>
<proteinExistence type="inferred from homology"/>
<keyword evidence="9 19" id="KW-0808">Transferase</keyword>
<evidence type="ECO:0000256" key="14">
    <source>
        <dbReference type="ARBA" id="ARBA00025228"/>
    </source>
</evidence>
<evidence type="ECO:0000256" key="10">
    <source>
        <dbReference type="ARBA" id="ARBA00022692"/>
    </source>
</evidence>
<gene>
    <name evidence="19 20" type="primary">cobS</name>
    <name evidence="20" type="ORF">GC250_05345</name>
</gene>
<comment type="function">
    <text evidence="14 19">Joins adenosylcobinamide-GDP and alpha-ribazole to generate adenosylcobalamin (Ado-cobalamin). Also synthesizes adenosylcobalamin 5'-phosphate from adenosylcobinamide-GDP and alpha-ribazole 5'-phosphate.</text>
</comment>
<sequence>MRKLKAVIAQLAFFSTIPVKIDLTLEEIASASIVAPLFVGMIAGLIDFATYYLGWMIVGNVAKYILIAEVELFRGFHHLDGLLDTGDALMIADKEKKMRALKDVQVGAGGIGMTLVYLSLMLVSLSLFSSPSLAVFATLVSAEVLARGTGMLSLLGKPLEGSFLGSTFSKYIKRYFYVILITIIPFISIGGAIALLFSVVLILIFERNLGGSSGDLVGAVITLSFPIFIIGELKCLESLFWLFLSIF</sequence>
<feature type="transmembrane region" description="Helical" evidence="19">
    <location>
        <begin position="106"/>
        <end position="128"/>
    </location>
</feature>
<dbReference type="EC" id="2.7.8.26" evidence="5 19"/>
<keyword evidence="8 19" id="KW-0169">Cobalamin biosynthesis</keyword>
<dbReference type="GO" id="GO:0005886">
    <property type="term" value="C:plasma membrane"/>
    <property type="evidence" value="ECO:0007669"/>
    <property type="project" value="UniProtKB-SubCell"/>
</dbReference>
<reference evidence="20 21" key="1">
    <citation type="submission" date="2019-10" db="EMBL/GenBank/DDBJ databases">
        <title>Sequencing and Assembly of Multiple Reported Metal-Biooxidizing Members of the Extremely Thermoacidophilic Archaeal Family Sulfolobaceae.</title>
        <authorList>
            <person name="Counts J.A."/>
            <person name="Kelly R.M."/>
        </authorList>
    </citation>
    <scope>NUCLEOTIDE SEQUENCE [LARGE SCALE GENOMIC DNA]</scope>
    <source>
        <strain evidence="20 21">DSM 6482</strain>
    </source>
</reference>
<evidence type="ECO:0000256" key="7">
    <source>
        <dbReference type="ARBA" id="ARBA00022475"/>
    </source>
</evidence>
<evidence type="ECO:0000256" key="18">
    <source>
        <dbReference type="ARBA" id="ARBA00049504"/>
    </source>
</evidence>
<evidence type="ECO:0000256" key="16">
    <source>
        <dbReference type="ARBA" id="ARBA00032853"/>
    </source>
</evidence>
<keyword evidence="11 19" id="KW-0460">Magnesium</keyword>
<keyword evidence="7 19" id="KW-1003">Cell membrane</keyword>
<dbReference type="PANTHER" id="PTHR34148:SF1">
    <property type="entry name" value="ADENOSYLCOBINAMIDE-GDP RIBAZOLETRANSFERASE"/>
    <property type="match status" value="1"/>
</dbReference>
<evidence type="ECO:0000313" key="20">
    <source>
        <dbReference type="EMBL" id="MUN28875.1"/>
    </source>
</evidence>